<evidence type="ECO:0000313" key="3">
    <source>
        <dbReference type="Proteomes" id="UP000004690"/>
    </source>
</evidence>
<keyword evidence="2" id="KW-0413">Isomerase</keyword>
<dbReference type="SUPFAM" id="SSF51658">
    <property type="entry name" value="Xylose isomerase-like"/>
    <property type="match status" value="1"/>
</dbReference>
<feature type="domain" description="Xylose isomerase-like TIM barrel" evidence="1">
    <location>
        <begin position="54"/>
        <end position="246"/>
    </location>
</feature>
<name>I3C9L8_9FLAO</name>
<gene>
    <name evidence="2" type="ORF">JoomaDRAFT_3366</name>
</gene>
<protein>
    <submittedName>
        <fullName evidence="2">Xylose isomerase-like enzyme</fullName>
    </submittedName>
</protein>
<evidence type="ECO:0000313" key="2">
    <source>
        <dbReference type="EMBL" id="EIJ40311.1"/>
    </source>
</evidence>
<organism evidence="2 3">
    <name type="scientific">Galbibacter orientalis DSM 19592</name>
    <dbReference type="NCBI Taxonomy" id="926559"/>
    <lineage>
        <taxon>Bacteria</taxon>
        <taxon>Pseudomonadati</taxon>
        <taxon>Bacteroidota</taxon>
        <taxon>Flavobacteriia</taxon>
        <taxon>Flavobacteriales</taxon>
        <taxon>Flavobacteriaceae</taxon>
        <taxon>Galbibacter</taxon>
    </lineage>
</organism>
<dbReference type="eggNOG" id="COG1082">
    <property type="taxonomic scope" value="Bacteria"/>
</dbReference>
<dbReference type="InterPro" id="IPR013022">
    <property type="entry name" value="Xyl_isomerase-like_TIM-brl"/>
</dbReference>
<dbReference type="Gene3D" id="3.20.20.150">
    <property type="entry name" value="Divalent-metal-dependent TIM barrel enzymes"/>
    <property type="match status" value="1"/>
</dbReference>
<accession>I3C9L8</accession>
<dbReference type="EMBL" id="JH651379">
    <property type="protein sequence ID" value="EIJ40311.1"/>
    <property type="molecule type" value="Genomic_DNA"/>
</dbReference>
<proteinExistence type="predicted"/>
<keyword evidence="3" id="KW-1185">Reference proteome</keyword>
<reference evidence="2 3" key="1">
    <citation type="submission" date="2012-02" db="EMBL/GenBank/DDBJ databases">
        <title>Improved High-Quality Draft genome of Joostella marina DSM 19592.</title>
        <authorList>
            <consortium name="US DOE Joint Genome Institute (JGI-PGF)"/>
            <person name="Lucas S."/>
            <person name="Copeland A."/>
            <person name="Lapidus A."/>
            <person name="Bruce D."/>
            <person name="Goodwin L."/>
            <person name="Pitluck S."/>
            <person name="Peters L."/>
            <person name="Chertkov O."/>
            <person name="Ovchinnikova G."/>
            <person name="Kyrpides N."/>
            <person name="Mavromatis K."/>
            <person name="Detter J.C."/>
            <person name="Han C."/>
            <person name="Land M."/>
            <person name="Hauser L."/>
            <person name="Markowitz V."/>
            <person name="Cheng J.-F."/>
            <person name="Hugenholtz P."/>
            <person name="Woyke T."/>
            <person name="Wu D."/>
            <person name="Tindall B."/>
            <person name="Brambilla E."/>
            <person name="Klenk H.-P."/>
            <person name="Eisen J.A."/>
        </authorList>
    </citation>
    <scope>NUCLEOTIDE SEQUENCE [LARGE SCALE GENOMIC DNA]</scope>
    <source>
        <strain evidence="2 3">DSM 19592</strain>
    </source>
</reference>
<dbReference type="HOGENOM" id="CLU_073994_0_0_10"/>
<dbReference type="RefSeq" id="WP_008614522.1">
    <property type="nucleotide sequence ID" value="NZ_JH651379.1"/>
</dbReference>
<dbReference type="GO" id="GO:0016853">
    <property type="term" value="F:isomerase activity"/>
    <property type="evidence" value="ECO:0007669"/>
    <property type="project" value="UniProtKB-KW"/>
</dbReference>
<dbReference type="Pfam" id="PF01261">
    <property type="entry name" value="AP_endonuc_2"/>
    <property type="match status" value="1"/>
</dbReference>
<evidence type="ECO:0000259" key="1">
    <source>
        <dbReference type="Pfam" id="PF01261"/>
    </source>
</evidence>
<dbReference type="STRING" id="926559.JoomaDRAFT_3366"/>
<dbReference type="InterPro" id="IPR036237">
    <property type="entry name" value="Xyl_isomerase-like_sf"/>
</dbReference>
<dbReference type="AlphaFoldDB" id="I3C9L8"/>
<dbReference type="Proteomes" id="UP000004690">
    <property type="component" value="Unassembled WGS sequence"/>
</dbReference>
<sequence length="304" mass="35454">MSRLIKSPSTKRELPIMLLIALFLLIPLFATSQNNIEFYQTSWGKDTNFSEFCKQAKKDGYAGIETRLPESNKVEQEELKKALKDTNLKLIVQAYVNTNVPIDEALLLYEELIELAVSFNAEMINSHTGHDFFSVEDNMKFINLAKQLSEKHHIPIYHETHRSRMNYSVPVTNHYLSLDDQFMLTLDISHWMVVHESLLEGKDDFLTEILDRTRLIHARVGHYEGPQVNDPRAPEWKKAVDRHMDIWEEIIRKTWSRGETMKITTEFGPAGYLPTLPYTQQPVSDQWEANLFIMKAIKERMKID</sequence>